<reference evidence="1 2" key="1">
    <citation type="submission" date="2020-08" db="EMBL/GenBank/DDBJ databases">
        <title>Genome sequence of Thermomonas brevis KACC 16975T.</title>
        <authorList>
            <person name="Hyun D.-W."/>
            <person name="Bae J.-W."/>
        </authorList>
    </citation>
    <scope>NUCLEOTIDE SEQUENCE [LARGE SCALE GENOMIC DNA]</scope>
    <source>
        <strain evidence="1 2">KACC 16975</strain>
    </source>
</reference>
<sequence length="366" mass="39796">MTHAPRVRTRIVALGLGIALLCGGCGDDGRRTPEQVHADLMRRLPVTLHDREGWARDVQAAFAAQRIEPSTANLCAALAVVEQESTYRADPPVPGLGGIAIAEIKRRAAARHVPAFAVDAALTLRSPDGRSYAQRLQAMRTERELSELFEEMVARLPLGSGRLLAGLNPVRTGGPMQVRVDFAERNARGYPYAVDGSIRHEVFSRRGGLYFGIRHLFGYPAQYDRPLYRFADFNAGWYASRNAAFQQAAAIASGTRLARDGDLLAPDAPMDAPGATETALRGIAPALGMDAAAIRRDLGKERSASFAETDLYRRVFAIADGKGAGRPVPRARVPDIALSSPKITRKLTTAWFASHVEARWKACMAR</sequence>
<dbReference type="Pfam" id="PF07759">
    <property type="entry name" value="DUF1615"/>
    <property type="match status" value="1"/>
</dbReference>
<evidence type="ECO:0000313" key="2">
    <source>
        <dbReference type="Proteomes" id="UP000515977"/>
    </source>
</evidence>
<evidence type="ECO:0000313" key="1">
    <source>
        <dbReference type="EMBL" id="QNN46009.1"/>
    </source>
</evidence>
<dbReference type="EMBL" id="CP060711">
    <property type="protein sequence ID" value="QNN46009.1"/>
    <property type="molecule type" value="Genomic_DNA"/>
</dbReference>
<keyword evidence="2" id="KW-1185">Reference proteome</keyword>
<organism evidence="1 2">
    <name type="scientific">Thermomonas brevis</name>
    <dbReference type="NCBI Taxonomy" id="215691"/>
    <lineage>
        <taxon>Bacteria</taxon>
        <taxon>Pseudomonadati</taxon>
        <taxon>Pseudomonadota</taxon>
        <taxon>Gammaproteobacteria</taxon>
        <taxon>Lysobacterales</taxon>
        <taxon>Lysobacteraceae</taxon>
        <taxon>Thermomonas</taxon>
    </lineage>
</organism>
<dbReference type="Proteomes" id="UP000515977">
    <property type="component" value="Chromosome"/>
</dbReference>
<dbReference type="AlphaFoldDB" id="A0A7G9QRN4"/>
<protein>
    <submittedName>
        <fullName evidence="1">DUF1615 domain-containing protein</fullName>
    </submittedName>
</protein>
<dbReference type="KEGG" id="tbv:H9L17_12550"/>
<accession>A0A7G9QRN4</accession>
<dbReference type="RefSeq" id="WP_187569771.1">
    <property type="nucleotide sequence ID" value="NZ_CP060711.1"/>
</dbReference>
<dbReference type="InterPro" id="IPR011673">
    <property type="entry name" value="DUF1615"/>
</dbReference>
<proteinExistence type="predicted"/>
<name>A0A7G9QRN4_9GAMM</name>
<gene>
    <name evidence="1" type="ORF">H9L17_12550</name>
</gene>